<evidence type="ECO:0000259" key="3">
    <source>
        <dbReference type="SMART" id="SM00093"/>
    </source>
</evidence>
<reference evidence="4 5" key="2">
    <citation type="submission" date="2024-10" db="EMBL/GenBank/DDBJ databases">
        <authorList>
            <person name="Ryan C."/>
        </authorList>
    </citation>
    <scope>NUCLEOTIDE SEQUENCE [LARGE SCALE GENOMIC DNA]</scope>
</reference>
<proteinExistence type="inferred from homology"/>
<dbReference type="Pfam" id="PF00079">
    <property type="entry name" value="Serpin"/>
    <property type="match status" value="1"/>
</dbReference>
<keyword evidence="5" id="KW-1185">Reference proteome</keyword>
<evidence type="ECO:0000313" key="5">
    <source>
        <dbReference type="Proteomes" id="UP001497457"/>
    </source>
</evidence>
<sequence length="277" mass="32076">MLWAFKIFMNSNSLNIYYMQPFESRRQINAWVAKETRNLITQVLDPNDPNTDTLRVIANAIYFKAEWRNPFKEEHTDDGEFRRLDGSTVEVPFLQSWCSQYIACHKVFMVLKLHYDAMDAAAWRTHDWEFYESLPKFSMCIFLLDGRKGLRSVVEKIASSPRFLHDHIPTDSVPVGDFRLPKFKLAFERNIVDDLMHLGLQLPFTGDDICVNRVIHKAVIEMNEEGSEAAAVTVESEDDMGCSLFDSYEPEPKRVNFVADHPFAFFIVEEKSGAIVF</sequence>
<dbReference type="Gene3D" id="2.30.39.10">
    <property type="entry name" value="Alpha-1-antitrypsin, domain 1"/>
    <property type="match status" value="1"/>
</dbReference>
<evidence type="ECO:0000313" key="4">
    <source>
        <dbReference type="EMBL" id="CAL4994111.1"/>
    </source>
</evidence>
<dbReference type="InterPro" id="IPR000215">
    <property type="entry name" value="Serpin_fam"/>
</dbReference>
<accession>A0ABC9B484</accession>
<dbReference type="InterPro" id="IPR023796">
    <property type="entry name" value="Serpin_dom"/>
</dbReference>
<reference evidence="5" key="1">
    <citation type="submission" date="2024-06" db="EMBL/GenBank/DDBJ databases">
        <authorList>
            <person name="Ryan C."/>
        </authorList>
    </citation>
    <scope>NUCLEOTIDE SEQUENCE [LARGE SCALE GENOMIC DNA]</scope>
</reference>
<dbReference type="AlphaFoldDB" id="A0ABC9B484"/>
<dbReference type="InterPro" id="IPR036186">
    <property type="entry name" value="Serpin_sf"/>
</dbReference>
<protein>
    <recommendedName>
        <fullName evidence="3">Serpin domain-containing protein</fullName>
    </recommendedName>
</protein>
<dbReference type="PANTHER" id="PTHR11461">
    <property type="entry name" value="SERINE PROTEASE INHIBITOR, SERPIN"/>
    <property type="match status" value="1"/>
</dbReference>
<dbReference type="EMBL" id="OZ075134">
    <property type="protein sequence ID" value="CAL4994111.1"/>
    <property type="molecule type" value="Genomic_DNA"/>
</dbReference>
<dbReference type="InterPro" id="IPR042178">
    <property type="entry name" value="Serpin_sf_1"/>
</dbReference>
<dbReference type="PANTHER" id="PTHR11461:SF379">
    <property type="entry name" value="SERPIN DOMAIN-CONTAINING PROTEIN"/>
    <property type="match status" value="1"/>
</dbReference>
<evidence type="ECO:0000256" key="1">
    <source>
        <dbReference type="ARBA" id="ARBA00009500"/>
    </source>
</evidence>
<dbReference type="Gene3D" id="6.20.40.10">
    <property type="match status" value="1"/>
</dbReference>
<dbReference type="SMART" id="SM00093">
    <property type="entry name" value="SERPIN"/>
    <property type="match status" value="1"/>
</dbReference>
<feature type="domain" description="Serpin" evidence="3">
    <location>
        <begin position="2"/>
        <end position="277"/>
    </location>
</feature>
<dbReference type="Gene3D" id="3.30.497.10">
    <property type="entry name" value="Antithrombin, subunit I, domain 2"/>
    <property type="match status" value="1"/>
</dbReference>
<gene>
    <name evidence="4" type="ORF">URODEC1_LOCUS61789</name>
</gene>
<name>A0ABC9B484_9POAL</name>
<organism evidence="4 5">
    <name type="scientific">Urochloa decumbens</name>
    <dbReference type="NCBI Taxonomy" id="240449"/>
    <lineage>
        <taxon>Eukaryota</taxon>
        <taxon>Viridiplantae</taxon>
        <taxon>Streptophyta</taxon>
        <taxon>Embryophyta</taxon>
        <taxon>Tracheophyta</taxon>
        <taxon>Spermatophyta</taxon>
        <taxon>Magnoliopsida</taxon>
        <taxon>Liliopsida</taxon>
        <taxon>Poales</taxon>
        <taxon>Poaceae</taxon>
        <taxon>PACMAD clade</taxon>
        <taxon>Panicoideae</taxon>
        <taxon>Panicodae</taxon>
        <taxon>Paniceae</taxon>
        <taxon>Melinidinae</taxon>
        <taxon>Urochloa</taxon>
    </lineage>
</organism>
<dbReference type="Proteomes" id="UP001497457">
    <property type="component" value="Chromosome 24b"/>
</dbReference>
<dbReference type="InterPro" id="IPR042185">
    <property type="entry name" value="Serpin_sf_2"/>
</dbReference>
<evidence type="ECO:0000256" key="2">
    <source>
        <dbReference type="RuleBase" id="RU000411"/>
    </source>
</evidence>
<comment type="similarity">
    <text evidence="1 2">Belongs to the serpin family.</text>
</comment>
<dbReference type="SUPFAM" id="SSF56574">
    <property type="entry name" value="Serpins"/>
    <property type="match status" value="1"/>
</dbReference>